<evidence type="ECO:0000256" key="2">
    <source>
        <dbReference type="ARBA" id="ARBA00023015"/>
    </source>
</evidence>
<dbReference type="FunFam" id="3.40.190.290:FF:000001">
    <property type="entry name" value="Transcriptional regulator, LysR family"/>
    <property type="match status" value="1"/>
</dbReference>
<protein>
    <submittedName>
        <fullName evidence="6">HTH-type transcriptional regulator DmlR</fullName>
    </submittedName>
</protein>
<dbReference type="Gene3D" id="3.40.190.290">
    <property type="match status" value="1"/>
</dbReference>
<dbReference type="GO" id="GO:0043565">
    <property type="term" value="F:sequence-specific DNA binding"/>
    <property type="evidence" value="ECO:0007669"/>
    <property type="project" value="TreeGrafter"/>
</dbReference>
<dbReference type="AlphaFoldDB" id="A0A1X7AL66"/>
<dbReference type="InterPro" id="IPR058163">
    <property type="entry name" value="LysR-type_TF_proteobact-type"/>
</dbReference>
<dbReference type="EMBL" id="FWPT01000006">
    <property type="protein sequence ID" value="SMA48200.1"/>
    <property type="molecule type" value="Genomic_DNA"/>
</dbReference>
<evidence type="ECO:0000256" key="4">
    <source>
        <dbReference type="ARBA" id="ARBA00023163"/>
    </source>
</evidence>
<name>A0A1X7AL66_9GAMM</name>
<dbReference type="GO" id="GO:0006351">
    <property type="term" value="P:DNA-templated transcription"/>
    <property type="evidence" value="ECO:0007669"/>
    <property type="project" value="TreeGrafter"/>
</dbReference>
<dbReference type="PANTHER" id="PTHR30537:SF10">
    <property type="entry name" value="TRANSCRIPTIONAL REGULATOR-RELATED"/>
    <property type="match status" value="1"/>
</dbReference>
<evidence type="ECO:0000259" key="5">
    <source>
        <dbReference type="PROSITE" id="PS50931"/>
    </source>
</evidence>
<dbReference type="InterPro" id="IPR036390">
    <property type="entry name" value="WH_DNA-bd_sf"/>
</dbReference>
<dbReference type="Pfam" id="PF03466">
    <property type="entry name" value="LysR_substrate"/>
    <property type="match status" value="1"/>
</dbReference>
<dbReference type="PROSITE" id="PS50931">
    <property type="entry name" value="HTH_LYSR"/>
    <property type="match status" value="1"/>
</dbReference>
<evidence type="ECO:0000256" key="3">
    <source>
        <dbReference type="ARBA" id="ARBA00023125"/>
    </source>
</evidence>
<dbReference type="SUPFAM" id="SSF53850">
    <property type="entry name" value="Periplasmic binding protein-like II"/>
    <property type="match status" value="1"/>
</dbReference>
<reference evidence="6 7" key="1">
    <citation type="submission" date="2017-03" db="EMBL/GenBank/DDBJ databases">
        <authorList>
            <person name="Afonso C.L."/>
            <person name="Miller P.J."/>
            <person name="Scott M.A."/>
            <person name="Spackman E."/>
            <person name="Goraichik I."/>
            <person name="Dimitrov K.M."/>
            <person name="Suarez D.L."/>
            <person name="Swayne D.E."/>
        </authorList>
    </citation>
    <scope>NUCLEOTIDE SEQUENCE [LARGE SCALE GENOMIC DNA]</scope>
    <source>
        <strain evidence="6">SB41UT1</strain>
    </source>
</reference>
<keyword evidence="7" id="KW-1185">Reference proteome</keyword>
<dbReference type="RefSeq" id="WP_207626642.1">
    <property type="nucleotide sequence ID" value="NZ_CBCSCN010000006.1"/>
</dbReference>
<dbReference type="PANTHER" id="PTHR30537">
    <property type="entry name" value="HTH-TYPE TRANSCRIPTIONAL REGULATOR"/>
    <property type="match status" value="1"/>
</dbReference>
<evidence type="ECO:0000313" key="6">
    <source>
        <dbReference type="EMBL" id="SMA48200.1"/>
    </source>
</evidence>
<dbReference type="InterPro" id="IPR000847">
    <property type="entry name" value="LysR_HTH_N"/>
</dbReference>
<accession>A0A1X7AL66</accession>
<keyword evidence="2" id="KW-0805">Transcription regulation</keyword>
<feature type="domain" description="HTH lysR-type" evidence="5">
    <location>
        <begin position="10"/>
        <end position="59"/>
    </location>
</feature>
<dbReference type="InterPro" id="IPR036388">
    <property type="entry name" value="WH-like_DNA-bd_sf"/>
</dbReference>
<evidence type="ECO:0000313" key="7">
    <source>
        <dbReference type="Proteomes" id="UP000196573"/>
    </source>
</evidence>
<dbReference type="SUPFAM" id="SSF46785">
    <property type="entry name" value="Winged helix' DNA-binding domain"/>
    <property type="match status" value="1"/>
</dbReference>
<dbReference type="Proteomes" id="UP000196573">
    <property type="component" value="Unassembled WGS sequence"/>
</dbReference>
<dbReference type="GO" id="GO:0003700">
    <property type="term" value="F:DNA-binding transcription factor activity"/>
    <property type="evidence" value="ECO:0007669"/>
    <property type="project" value="InterPro"/>
</dbReference>
<evidence type="ECO:0000256" key="1">
    <source>
        <dbReference type="ARBA" id="ARBA00009437"/>
    </source>
</evidence>
<keyword evidence="4" id="KW-0804">Transcription</keyword>
<sequence>MIQWEGINEFIAVAECESFTQAAQRLAISTAQVSRQVSFLESRLSTQLFYRTTRRVSLTDSGRTLYKHCRPLLDALSDIQQQISEQHSEPRGNLRITAPANFGEQMIAPVLTQFCAIYRDVKADLVLTNHRLDLVEEGIDLAIRTGKLPDSTMKARRLATRGLTVCASPEYLSLSGTPERPDELAQHRCLIGTSDIWHFHQGGQDIALRVKGEFRCNSGLVLVEAACKGLGIAQLPDHYVRGALESGSLIRLMESYRPLHEDIWAVYPNNRHPSQALRCFVGMVEEQLKTSASL</sequence>
<dbReference type="FunFam" id="1.10.10.10:FF:000001">
    <property type="entry name" value="LysR family transcriptional regulator"/>
    <property type="match status" value="1"/>
</dbReference>
<keyword evidence="3" id="KW-0238">DNA-binding</keyword>
<dbReference type="Gene3D" id="1.10.10.10">
    <property type="entry name" value="Winged helix-like DNA-binding domain superfamily/Winged helix DNA-binding domain"/>
    <property type="match status" value="1"/>
</dbReference>
<dbReference type="InterPro" id="IPR005119">
    <property type="entry name" value="LysR_subst-bd"/>
</dbReference>
<gene>
    <name evidence="6" type="primary">dmlR_2</name>
    <name evidence="6" type="ORF">EHSB41UT_02645</name>
</gene>
<organism evidence="6 7">
    <name type="scientific">Parendozoicomonas haliclonae</name>
    <dbReference type="NCBI Taxonomy" id="1960125"/>
    <lineage>
        <taxon>Bacteria</taxon>
        <taxon>Pseudomonadati</taxon>
        <taxon>Pseudomonadota</taxon>
        <taxon>Gammaproteobacteria</taxon>
        <taxon>Oceanospirillales</taxon>
        <taxon>Endozoicomonadaceae</taxon>
        <taxon>Parendozoicomonas</taxon>
    </lineage>
</organism>
<proteinExistence type="inferred from homology"/>
<dbReference type="Pfam" id="PF00126">
    <property type="entry name" value="HTH_1"/>
    <property type="match status" value="1"/>
</dbReference>
<comment type="similarity">
    <text evidence="1">Belongs to the LysR transcriptional regulatory family.</text>
</comment>